<evidence type="ECO:0000256" key="3">
    <source>
        <dbReference type="ARBA" id="ARBA00022475"/>
    </source>
</evidence>
<dbReference type="InterPro" id="IPR025932">
    <property type="entry name" value="Trypano_VSG_B_N_dom"/>
</dbReference>
<dbReference type="VEuPathDB" id="TriTrypDB:Tb427_000433400"/>
<dbReference type="GO" id="GO:0005886">
    <property type="term" value="C:plasma membrane"/>
    <property type="evidence" value="ECO:0007669"/>
    <property type="project" value="UniProtKB-SubCell"/>
</dbReference>
<dbReference type="GO" id="GO:0098552">
    <property type="term" value="C:side of membrane"/>
    <property type="evidence" value="ECO:0007669"/>
    <property type="project" value="UniProtKB-KW"/>
</dbReference>
<evidence type="ECO:0000256" key="7">
    <source>
        <dbReference type="ARBA" id="ARBA00023180"/>
    </source>
</evidence>
<keyword evidence="3" id="KW-1003">Cell membrane</keyword>
<name>A0A1J0R7X9_9TRYP</name>
<protein>
    <submittedName>
        <fullName evidence="10">Variant surface glycoprotein 1125.1731</fullName>
    </submittedName>
</protein>
<evidence type="ECO:0000256" key="6">
    <source>
        <dbReference type="ARBA" id="ARBA00023136"/>
    </source>
</evidence>
<dbReference type="EMBL" id="KX699918">
    <property type="protein sequence ID" value="APD73874.1"/>
    <property type="molecule type" value="Genomic_DNA"/>
</dbReference>
<evidence type="ECO:0000256" key="4">
    <source>
        <dbReference type="ARBA" id="ARBA00022622"/>
    </source>
</evidence>
<comment type="subcellular location">
    <subcellularLocation>
        <location evidence="2">Cell membrane</location>
        <topology evidence="2">Lipid-anchor</topology>
        <topology evidence="2">GPI-anchor</topology>
    </subcellularLocation>
</comment>
<keyword evidence="5" id="KW-0732">Signal</keyword>
<evidence type="ECO:0000313" key="10">
    <source>
        <dbReference type="EMBL" id="APD73874.1"/>
    </source>
</evidence>
<accession>A0A1J0R7X9</accession>
<keyword evidence="6" id="KW-0472">Membrane</keyword>
<dbReference type="SUPFAM" id="SSF118251">
    <property type="entry name" value="Variant surface glycoprotein MITAT 1.2, VSG 221, C-terminal domain"/>
    <property type="match status" value="1"/>
</dbReference>
<evidence type="ECO:0000256" key="5">
    <source>
        <dbReference type="ARBA" id="ARBA00022729"/>
    </source>
</evidence>
<organism evidence="10">
    <name type="scientific">Trypanosoma brucei</name>
    <dbReference type="NCBI Taxonomy" id="5691"/>
    <lineage>
        <taxon>Eukaryota</taxon>
        <taxon>Discoba</taxon>
        <taxon>Euglenozoa</taxon>
        <taxon>Kinetoplastea</taxon>
        <taxon>Metakinetoplastina</taxon>
        <taxon>Trypanosomatida</taxon>
        <taxon>Trypanosomatidae</taxon>
        <taxon>Trypanosoma</taxon>
    </lineage>
</organism>
<feature type="domain" description="Trypanosome variant surface glycoprotein B-type N-terminal" evidence="9">
    <location>
        <begin position="22"/>
        <end position="380"/>
    </location>
</feature>
<dbReference type="Pfam" id="PF13206">
    <property type="entry name" value="VSG_B"/>
    <property type="match status" value="1"/>
</dbReference>
<reference evidence="10" key="1">
    <citation type="submission" date="2016-08" db="EMBL/GenBank/DDBJ databases">
        <title>VSG repertoire of Trypanosoma brucei EATRO 1125.</title>
        <authorList>
            <person name="Cross G.A."/>
        </authorList>
    </citation>
    <scope>NUCLEOTIDE SEQUENCE</scope>
    <source>
        <strain evidence="10">EATRO 1125</strain>
    </source>
</reference>
<comment type="function">
    <text evidence="1">VSG forms a coat on the surface of the parasite. The trypanosome evades the immune response of the host by expressing a series of antigenically distinct VSGs from an estimated 1000 VSG genes.</text>
</comment>
<dbReference type="VEuPathDB" id="TriTrypDB:Tb1125.Tb11.1040"/>
<keyword evidence="4" id="KW-0336">GPI-anchor</keyword>
<proteinExistence type="predicted"/>
<evidence type="ECO:0000256" key="8">
    <source>
        <dbReference type="ARBA" id="ARBA00023288"/>
    </source>
</evidence>
<keyword evidence="8" id="KW-0449">Lipoprotein</keyword>
<keyword evidence="7" id="KW-0325">Glycoprotein</keyword>
<evidence type="ECO:0000259" key="9">
    <source>
        <dbReference type="Pfam" id="PF13206"/>
    </source>
</evidence>
<dbReference type="InterPro" id="IPR027446">
    <property type="entry name" value="VSG_C_dom_sf"/>
</dbReference>
<sequence length="498" mass="53301">MKQYSKLFVGIGCREVLPLLIVVWLCYAHNVETADAEAKNLAELNDICELIKTADSPAPKLTITPIDDTTITQIEQINITLAEPEWTSTFPTDKIKEKTDAPPCGATDKGEKCKEDWLKWQKLAHDTKTKESRHNQLLIPPDKLMSAQGRAAAAAAAALAEEAAEIAAAYAENYPIAASTLAEQFKKAIQKAAYNTETPAAAANTKCEATGDTDRKTACELSDVGKALCQAASCPCAKGSGGDAPTETHCGNGIAPTAADWNAATLKAAYATIVTAFAKAKTLAQAPQAILGGLQRFLAKTKTLGTGTGVGIYIGTQQNQLDCQAAANIACIDLRKATTVTTDNAATGIEWELKIHEAASKLQEAQRADEAAKAASRQLRAIKKQAEAIYTTLATAKLAESPMQVATKKPEMLSTQEKTVQAEEKCISAKDAEEYKAKTGCTYDKTKTKCTLSEEGKQKAAEKANQEAGGNDAKTNTTETILLSLTMSFYRLHFCYYN</sequence>
<evidence type="ECO:0000256" key="2">
    <source>
        <dbReference type="ARBA" id="ARBA00004609"/>
    </source>
</evidence>
<evidence type="ECO:0000256" key="1">
    <source>
        <dbReference type="ARBA" id="ARBA00002523"/>
    </source>
</evidence>
<dbReference type="AlphaFoldDB" id="A0A1J0R7X9"/>
<dbReference type="VEuPathDB" id="TriTrypDB:Tb11.v5.0113"/>